<dbReference type="PANTHER" id="PTHR46244">
    <property type="entry name" value="PHOSPHOENOLPYRUVATE-PROTEIN PHOSPHOTRANSFERASE"/>
    <property type="match status" value="1"/>
</dbReference>
<evidence type="ECO:0000256" key="14">
    <source>
        <dbReference type="ARBA" id="ARBA00022777"/>
    </source>
</evidence>
<keyword evidence="9 17" id="KW-0963">Cytoplasm</keyword>
<evidence type="ECO:0000259" key="21">
    <source>
        <dbReference type="Pfam" id="PF00391"/>
    </source>
</evidence>
<dbReference type="RefSeq" id="WP_013702336.1">
    <property type="nucleotide sequence ID" value="NC_015385.1"/>
</dbReference>
<evidence type="ECO:0000256" key="10">
    <source>
        <dbReference type="ARBA" id="ARBA00022597"/>
    </source>
</evidence>
<dbReference type="GO" id="GO:0008965">
    <property type="term" value="F:phosphoenolpyruvate-protein phosphotransferase activity"/>
    <property type="evidence" value="ECO:0007669"/>
    <property type="project" value="UniProtKB-EC"/>
</dbReference>
<dbReference type="STRING" id="869209.Tresu_2215"/>
<evidence type="ECO:0000256" key="11">
    <source>
        <dbReference type="ARBA" id="ARBA00022679"/>
    </source>
</evidence>
<keyword evidence="10 17" id="KW-0762">Sugar transport</keyword>
<evidence type="ECO:0000256" key="5">
    <source>
        <dbReference type="ARBA" id="ARBA00007837"/>
    </source>
</evidence>
<dbReference type="Pfam" id="PF02896">
    <property type="entry name" value="PEP-utilizers_C"/>
    <property type="match status" value="1"/>
</dbReference>
<dbReference type="InterPro" id="IPR006318">
    <property type="entry name" value="PTS_EI-like"/>
</dbReference>
<dbReference type="GO" id="GO:0005737">
    <property type="term" value="C:cytoplasm"/>
    <property type="evidence" value="ECO:0007669"/>
    <property type="project" value="UniProtKB-SubCell"/>
</dbReference>
<accession>F2NTM5</accession>
<gene>
    <name evidence="24" type="ordered locus">Tresu_2215</name>
</gene>
<evidence type="ECO:0000256" key="6">
    <source>
        <dbReference type="ARBA" id="ARBA00012232"/>
    </source>
</evidence>
<keyword evidence="11 17" id="KW-0808">Transferase</keyword>
<proteinExistence type="inferred from homology"/>
<evidence type="ECO:0000256" key="12">
    <source>
        <dbReference type="ARBA" id="ARBA00022683"/>
    </source>
</evidence>
<comment type="function">
    <text evidence="3 17">General (non sugar-specific) component of the phosphoenolpyruvate-dependent sugar phosphotransferase system (sugar PTS). This major carbohydrate active-transport system catalyzes the phosphorylation of incoming sugar substrates concomitantly with their translocation across the cell membrane. Enzyme I transfers the phosphoryl group from phosphoenolpyruvate (PEP) to the phosphoryl carrier protein (HPr).</text>
</comment>
<evidence type="ECO:0000256" key="15">
    <source>
        <dbReference type="ARBA" id="ARBA00022842"/>
    </source>
</evidence>
<protein>
    <recommendedName>
        <fullName evidence="7 17">Phosphoenolpyruvate-protein phosphotransferase</fullName>
        <ecNumber evidence="6 17">2.7.3.9</ecNumber>
    </recommendedName>
    <alternativeName>
        <fullName evidence="16 17">Phosphotransferase system, enzyme I</fullName>
    </alternativeName>
</protein>
<dbReference type="InterPro" id="IPR008731">
    <property type="entry name" value="PTS_EIN"/>
</dbReference>
<evidence type="ECO:0000256" key="8">
    <source>
        <dbReference type="ARBA" id="ARBA00022448"/>
    </source>
</evidence>
<dbReference type="PRINTS" id="PR01736">
    <property type="entry name" value="PHPHTRNFRASE"/>
</dbReference>
<feature type="binding site" evidence="20">
    <location>
        <position position="470"/>
    </location>
    <ligand>
        <name>Mg(2+)</name>
        <dbReference type="ChEBI" id="CHEBI:18420"/>
    </ligand>
</feature>
<dbReference type="Gene3D" id="3.50.30.10">
    <property type="entry name" value="Phosphohistidine domain"/>
    <property type="match status" value="1"/>
</dbReference>
<dbReference type="PIRSF" id="PIRSF000732">
    <property type="entry name" value="PTS_enzyme_I"/>
    <property type="match status" value="1"/>
</dbReference>
<comment type="subcellular location">
    <subcellularLocation>
        <location evidence="4 17">Cytoplasm</location>
    </subcellularLocation>
</comment>
<feature type="active site" description="Tele-phosphohistidine intermediate" evidence="18">
    <location>
        <position position="190"/>
    </location>
</feature>
<keyword evidence="15 17" id="KW-0460">Magnesium</keyword>
<dbReference type="GeneID" id="302999335"/>
<organism evidence="24 25">
    <name type="scientific">Treponema succinifaciens (strain ATCC 33096 / DSM 2489 / 6091)</name>
    <dbReference type="NCBI Taxonomy" id="869209"/>
    <lineage>
        <taxon>Bacteria</taxon>
        <taxon>Pseudomonadati</taxon>
        <taxon>Spirochaetota</taxon>
        <taxon>Spirochaetia</taxon>
        <taxon>Spirochaetales</taxon>
        <taxon>Treponemataceae</taxon>
        <taxon>Treponema</taxon>
    </lineage>
</organism>
<dbReference type="eggNOG" id="COG1080">
    <property type="taxonomic scope" value="Bacteria"/>
</dbReference>
<dbReference type="EC" id="2.7.3.9" evidence="6 17"/>
<keyword evidence="25" id="KW-1185">Reference proteome</keyword>
<comment type="catalytic activity">
    <reaction evidence="1 17">
        <text>L-histidyl-[protein] + phosphoenolpyruvate = N(pros)-phospho-L-histidyl-[protein] + pyruvate</text>
        <dbReference type="Rhea" id="RHEA:23880"/>
        <dbReference type="Rhea" id="RHEA-COMP:9745"/>
        <dbReference type="Rhea" id="RHEA-COMP:9746"/>
        <dbReference type="ChEBI" id="CHEBI:15361"/>
        <dbReference type="ChEBI" id="CHEBI:29979"/>
        <dbReference type="ChEBI" id="CHEBI:58702"/>
        <dbReference type="ChEBI" id="CHEBI:64837"/>
        <dbReference type="EC" id="2.7.3.9"/>
    </reaction>
</comment>
<feature type="domain" description="Phosphotransferase system enzyme I N-terminal" evidence="23">
    <location>
        <begin position="6"/>
        <end position="127"/>
    </location>
</feature>
<evidence type="ECO:0000313" key="25">
    <source>
        <dbReference type="Proteomes" id="UP000006852"/>
    </source>
</evidence>
<evidence type="ECO:0000259" key="22">
    <source>
        <dbReference type="Pfam" id="PF02896"/>
    </source>
</evidence>
<reference evidence="24 25" key="1">
    <citation type="journal article" date="2011" name="Stand. Genomic Sci.">
        <title>Complete genome sequence of Treponema succinifaciens type strain (6091).</title>
        <authorList>
            <person name="Han C."/>
            <person name="Gronow S."/>
            <person name="Teshima H."/>
            <person name="Lapidus A."/>
            <person name="Nolan M."/>
            <person name="Lucas S."/>
            <person name="Hammon N."/>
            <person name="Deshpande S."/>
            <person name="Cheng J.F."/>
            <person name="Zeytun A."/>
            <person name="Tapia R."/>
            <person name="Goodwin L."/>
            <person name="Pitluck S."/>
            <person name="Liolios K."/>
            <person name="Pagani I."/>
            <person name="Ivanova N."/>
            <person name="Mavromatis K."/>
            <person name="Mikhailova N."/>
            <person name="Huntemann M."/>
            <person name="Pati A."/>
            <person name="Chen A."/>
            <person name="Palaniappan K."/>
            <person name="Land M."/>
            <person name="Hauser L."/>
            <person name="Brambilla E.M."/>
            <person name="Rohde M."/>
            <person name="Goker M."/>
            <person name="Woyke T."/>
            <person name="Bristow J."/>
            <person name="Eisen J.A."/>
            <person name="Markowitz V."/>
            <person name="Hugenholtz P."/>
            <person name="Kyrpides N.C."/>
            <person name="Klenk H.P."/>
            <person name="Detter J.C."/>
        </authorList>
    </citation>
    <scope>NUCLEOTIDE SEQUENCE [LARGE SCALE GENOMIC DNA]</scope>
    <source>
        <strain evidence="25">ATCC 33096 / DSM 2489 / 6091</strain>
    </source>
</reference>
<dbReference type="OrthoDB" id="9765468at2"/>
<dbReference type="SUPFAM" id="SSF52009">
    <property type="entry name" value="Phosphohistidine domain"/>
    <property type="match status" value="1"/>
</dbReference>
<feature type="binding site" evidence="20">
    <location>
        <position position="446"/>
    </location>
    <ligand>
        <name>Mg(2+)</name>
        <dbReference type="ChEBI" id="CHEBI:18420"/>
    </ligand>
</feature>
<feature type="binding site" evidence="19">
    <location>
        <begin position="469"/>
        <end position="470"/>
    </location>
    <ligand>
        <name>phosphoenolpyruvate</name>
        <dbReference type="ChEBI" id="CHEBI:58702"/>
    </ligand>
</feature>
<evidence type="ECO:0000256" key="3">
    <source>
        <dbReference type="ARBA" id="ARBA00002728"/>
    </source>
</evidence>
<dbReference type="InterPro" id="IPR015813">
    <property type="entry name" value="Pyrv/PenolPyrv_kinase-like_dom"/>
</dbReference>
<keyword evidence="14 17" id="KW-0418">Kinase</keyword>
<dbReference type="GO" id="GO:0046872">
    <property type="term" value="F:metal ion binding"/>
    <property type="evidence" value="ECO:0007669"/>
    <property type="project" value="UniProtKB-KW"/>
</dbReference>
<dbReference type="Proteomes" id="UP000006852">
    <property type="component" value="Chromosome"/>
</dbReference>
<dbReference type="SUPFAM" id="SSF47831">
    <property type="entry name" value="Enzyme I of the PEP:sugar phosphotransferase system HPr-binding (sub)domain"/>
    <property type="match status" value="1"/>
</dbReference>
<dbReference type="Pfam" id="PF05524">
    <property type="entry name" value="PEP-utilisers_N"/>
    <property type="match status" value="1"/>
</dbReference>
<name>F2NTM5_TRES6</name>
<dbReference type="GO" id="GO:0009401">
    <property type="term" value="P:phosphoenolpyruvate-dependent sugar phosphotransferase system"/>
    <property type="evidence" value="ECO:0007669"/>
    <property type="project" value="UniProtKB-KW"/>
</dbReference>
<evidence type="ECO:0000256" key="13">
    <source>
        <dbReference type="ARBA" id="ARBA00022723"/>
    </source>
</evidence>
<feature type="binding site" evidence="19">
    <location>
        <position position="480"/>
    </location>
    <ligand>
        <name>phosphoenolpyruvate</name>
        <dbReference type="ChEBI" id="CHEBI:58702"/>
    </ligand>
</feature>
<dbReference type="EMBL" id="CP002631">
    <property type="protein sequence ID" value="AEB15084.1"/>
    <property type="molecule type" value="Genomic_DNA"/>
</dbReference>
<evidence type="ECO:0000259" key="23">
    <source>
        <dbReference type="Pfam" id="PF05524"/>
    </source>
</evidence>
<evidence type="ECO:0000256" key="7">
    <source>
        <dbReference type="ARBA" id="ARBA00016544"/>
    </source>
</evidence>
<keyword evidence="8 17" id="KW-0813">Transport</keyword>
<evidence type="ECO:0000256" key="9">
    <source>
        <dbReference type="ARBA" id="ARBA00022490"/>
    </source>
</evidence>
<feature type="domain" description="PEP-utilising enzyme mobile" evidence="21">
    <location>
        <begin position="154"/>
        <end position="226"/>
    </location>
</feature>
<comment type="cofactor">
    <cofactor evidence="2 17 20">
        <name>Mg(2+)</name>
        <dbReference type="ChEBI" id="CHEBI:18420"/>
    </cofactor>
</comment>
<dbReference type="InterPro" id="IPR036637">
    <property type="entry name" value="Phosphohistidine_dom_sf"/>
</dbReference>
<dbReference type="InterPro" id="IPR040442">
    <property type="entry name" value="Pyrv_kinase-like_dom_sf"/>
</dbReference>
<dbReference type="KEGG" id="tsu:Tresu_2215"/>
<dbReference type="InterPro" id="IPR008279">
    <property type="entry name" value="PEP-util_enz_mobile_dom"/>
</dbReference>
<evidence type="ECO:0000256" key="16">
    <source>
        <dbReference type="ARBA" id="ARBA00033235"/>
    </source>
</evidence>
<evidence type="ECO:0000256" key="19">
    <source>
        <dbReference type="PIRSR" id="PIRSR000732-2"/>
    </source>
</evidence>
<dbReference type="InterPro" id="IPR036618">
    <property type="entry name" value="PtsI_HPr-bd_sf"/>
</dbReference>
<feature type="binding site" evidence="19">
    <location>
        <position position="345"/>
    </location>
    <ligand>
        <name>phosphoenolpyruvate</name>
        <dbReference type="ChEBI" id="CHEBI:58702"/>
    </ligand>
</feature>
<dbReference type="HOGENOM" id="CLU_007308_7_0_12"/>
<evidence type="ECO:0000313" key="24">
    <source>
        <dbReference type="EMBL" id="AEB15084.1"/>
    </source>
</evidence>
<evidence type="ECO:0000256" key="1">
    <source>
        <dbReference type="ARBA" id="ARBA00000683"/>
    </source>
</evidence>
<keyword evidence="13 17" id="KW-0479">Metal-binding</keyword>
<dbReference type="Gene3D" id="3.20.20.60">
    <property type="entry name" value="Phosphoenolpyruvate-binding domains"/>
    <property type="match status" value="1"/>
</dbReference>
<feature type="binding site" evidence="19">
    <location>
        <position position="297"/>
    </location>
    <ligand>
        <name>phosphoenolpyruvate</name>
        <dbReference type="ChEBI" id="CHEBI:58702"/>
    </ligand>
</feature>
<dbReference type="Pfam" id="PF00391">
    <property type="entry name" value="PEP-utilizers"/>
    <property type="match status" value="1"/>
</dbReference>
<dbReference type="SUPFAM" id="SSF51621">
    <property type="entry name" value="Phosphoenolpyruvate/pyruvate domain"/>
    <property type="match status" value="1"/>
</dbReference>
<feature type="domain" description="PEP-utilising enzyme C-terminal" evidence="22">
    <location>
        <begin position="254"/>
        <end position="554"/>
    </location>
</feature>
<dbReference type="InterPro" id="IPR023151">
    <property type="entry name" value="PEP_util_CS"/>
</dbReference>
<evidence type="ECO:0000256" key="2">
    <source>
        <dbReference type="ARBA" id="ARBA00001946"/>
    </source>
</evidence>
<keyword evidence="12 17" id="KW-0598">Phosphotransferase system</keyword>
<evidence type="ECO:0000256" key="20">
    <source>
        <dbReference type="PIRSR" id="PIRSR000732-3"/>
    </source>
</evidence>
<comment type="similarity">
    <text evidence="5 17">Belongs to the PEP-utilizing enzyme family.</text>
</comment>
<dbReference type="PANTHER" id="PTHR46244:SF3">
    <property type="entry name" value="PHOSPHOENOLPYRUVATE-PROTEIN PHOSPHOTRANSFERASE"/>
    <property type="match status" value="1"/>
</dbReference>
<dbReference type="InterPro" id="IPR000121">
    <property type="entry name" value="PEP_util_C"/>
</dbReference>
<dbReference type="PROSITE" id="PS00742">
    <property type="entry name" value="PEP_ENZYMES_2"/>
    <property type="match status" value="1"/>
</dbReference>
<dbReference type="AlphaFoldDB" id="F2NTM5"/>
<dbReference type="GO" id="GO:0016301">
    <property type="term" value="F:kinase activity"/>
    <property type="evidence" value="ECO:0007669"/>
    <property type="project" value="UniProtKB-KW"/>
</dbReference>
<dbReference type="InterPro" id="IPR050499">
    <property type="entry name" value="PEP-utilizing_PTS_enzyme"/>
</dbReference>
<dbReference type="InterPro" id="IPR024692">
    <property type="entry name" value="PTS_EI"/>
</dbReference>
<evidence type="ECO:0000256" key="17">
    <source>
        <dbReference type="PIRNR" id="PIRNR000732"/>
    </source>
</evidence>
<evidence type="ECO:0000256" key="18">
    <source>
        <dbReference type="PIRSR" id="PIRSR000732-1"/>
    </source>
</evidence>
<evidence type="ECO:0000256" key="4">
    <source>
        <dbReference type="ARBA" id="ARBA00004496"/>
    </source>
</evidence>
<dbReference type="NCBIfam" id="TIGR01417">
    <property type="entry name" value="PTS_I_fam"/>
    <property type="match status" value="1"/>
</dbReference>
<dbReference type="Gene3D" id="1.10.274.10">
    <property type="entry name" value="PtsI, HPr-binding domain"/>
    <property type="match status" value="1"/>
</dbReference>
<sequence>MNVILGISAAEGIGIGKAFVLPDEQERKIPKRKISAQEVNLEWQRLTDACSQVQKEFSDFLSTKDITKDQREVLETYQLMLSDPVFMKELQDFFSKKLLNIEYSLDFKVREYADMLRNSHNGYLAERAQDIEDVFNRVLDILLDYHPFDIWLVPDGAVIIGRSMKTSDTVILGKRKIAGLALTEGSSACHVAILAKSYGIPVVVGIEDAANLAQNGETIVVDGNIGELIIHPDAATLTSANAKIVSEQKYRVNLQKFKDVPAKTEDGTVFKLYANIGTPEEAQIALDNGADGIGLFRTEFLFMNSAQKFSKQSSSSYTNSMSEDAQFEAYKRVLQIMGDKPVTIRTLDAGGDKIVEGSDLPAVSEKNPLMGLRAIRMSLYCPSVFRTQLRALYRASVYGNLRIMLPLITDVSQVETALGIAKGIRISLKEDNIPFDPDVPIGIMVETAAAAICADCLAPYSKFFSLGTNDLTQYVLGVDRENQAVNPLYNEFSLAVLRMIKNTILNAEKFNIPLSVCGEMAGNKESAVVLAGMGVRNLSMIPKQIPVIKEMLSHFSIKELENLSNRSVF</sequence>
<feature type="active site" description="Proton donor" evidence="18">
    <location>
        <position position="517"/>
    </location>
</feature>
<reference evidence="25" key="2">
    <citation type="submission" date="2011-04" db="EMBL/GenBank/DDBJ databases">
        <title>The complete genome of chromosome of Treponema succinifaciens DSM 2489.</title>
        <authorList>
            <person name="Lucas S."/>
            <person name="Copeland A."/>
            <person name="Lapidus A."/>
            <person name="Bruce D."/>
            <person name="Goodwin L."/>
            <person name="Pitluck S."/>
            <person name="Peters L."/>
            <person name="Kyrpides N."/>
            <person name="Mavromatis K."/>
            <person name="Ivanova N."/>
            <person name="Ovchinnikova G."/>
            <person name="Teshima H."/>
            <person name="Detter J.C."/>
            <person name="Tapia R."/>
            <person name="Han C."/>
            <person name="Land M."/>
            <person name="Hauser L."/>
            <person name="Markowitz V."/>
            <person name="Cheng J.-F."/>
            <person name="Hugenholtz P."/>
            <person name="Woyke T."/>
            <person name="Wu D."/>
            <person name="Gronow S."/>
            <person name="Wellnitz S."/>
            <person name="Brambilla E."/>
            <person name="Klenk H.-P."/>
            <person name="Eisen J.A."/>
        </authorList>
    </citation>
    <scope>NUCLEOTIDE SEQUENCE [LARGE SCALE GENOMIC DNA]</scope>
    <source>
        <strain evidence="25">ATCC 33096 / DSM 2489 / 6091</strain>
    </source>
</reference>